<dbReference type="Proteomes" id="UP000235616">
    <property type="component" value="Unassembled WGS sequence"/>
</dbReference>
<feature type="domain" description="HMA" evidence="1">
    <location>
        <begin position="1"/>
        <end position="62"/>
    </location>
</feature>
<dbReference type="InterPro" id="IPR036163">
    <property type="entry name" value="HMA_dom_sf"/>
</dbReference>
<reference evidence="2 3" key="1">
    <citation type="submission" date="2018-01" db="EMBL/GenBank/DDBJ databases">
        <title>Whole genome analyses suggest that Burkholderia sensu lato contains two further novel genera in the rhizoxinica-symbiotica group Mycetohabitans gen. nov., and Trinickia gen. nov.: implications for the evolution of diazotrophy and nodulation in the Burkholderiaceae.</title>
        <authorList>
            <person name="Estrada-de los Santos P."/>
            <person name="Palmer M."/>
            <person name="Chavez-Ramirez B."/>
            <person name="Beukes C."/>
            <person name="Steenkamp E.T."/>
            <person name="Hirsch A.M."/>
            <person name="Manyaka P."/>
            <person name="Maluk M."/>
            <person name="Lafos M."/>
            <person name="Crook M."/>
            <person name="Gross E."/>
            <person name="Simon M.F."/>
            <person name="Bueno dos Reis Junior F."/>
            <person name="Poole P.S."/>
            <person name="Venter S.N."/>
            <person name="James E.K."/>
        </authorList>
    </citation>
    <scope>NUCLEOTIDE SEQUENCE [LARGE SCALE GENOMIC DNA]</scope>
    <source>
        <strain evidence="2 3">GIMN1.004</strain>
    </source>
</reference>
<dbReference type="Gene3D" id="3.30.70.100">
    <property type="match status" value="1"/>
</dbReference>
<dbReference type="InterPro" id="IPR006121">
    <property type="entry name" value="HMA_dom"/>
</dbReference>
<evidence type="ECO:0000313" key="3">
    <source>
        <dbReference type="Proteomes" id="UP000235616"/>
    </source>
</evidence>
<dbReference type="RefSeq" id="WP_102645760.1">
    <property type="nucleotide sequence ID" value="NZ_PNYA01000010.1"/>
</dbReference>
<comment type="caution">
    <text evidence="2">The sequence shown here is derived from an EMBL/GenBank/DDBJ whole genome shotgun (WGS) entry which is preliminary data.</text>
</comment>
<dbReference type="GO" id="GO:0046872">
    <property type="term" value="F:metal ion binding"/>
    <property type="evidence" value="ECO:0007669"/>
    <property type="project" value="InterPro"/>
</dbReference>
<dbReference type="EMBL" id="PNYA01000010">
    <property type="protein sequence ID" value="PMS19687.1"/>
    <property type="molecule type" value="Genomic_DNA"/>
</dbReference>
<dbReference type="CDD" id="cd00371">
    <property type="entry name" value="HMA"/>
    <property type="match status" value="1"/>
</dbReference>
<dbReference type="OrthoDB" id="9813965at2"/>
<sequence length="65" mass="7049">MELQVPDMTCGHCSGVIERAVQNVDARAKVDIDIATRTVRIESTRPANDFVSAIREAGYSASVRA</sequence>
<dbReference type="PROSITE" id="PS50846">
    <property type="entry name" value="HMA_2"/>
    <property type="match status" value="1"/>
</dbReference>
<evidence type="ECO:0000313" key="2">
    <source>
        <dbReference type="EMBL" id="PMS19687.1"/>
    </source>
</evidence>
<name>A0A2N7VRC3_9BURK</name>
<gene>
    <name evidence="2" type="ORF">C0Z18_12640</name>
</gene>
<dbReference type="Pfam" id="PF00403">
    <property type="entry name" value="HMA"/>
    <property type="match status" value="1"/>
</dbReference>
<accession>A0A2N7VRC3</accession>
<dbReference type="SUPFAM" id="SSF55008">
    <property type="entry name" value="HMA, heavy metal-associated domain"/>
    <property type="match status" value="1"/>
</dbReference>
<keyword evidence="3" id="KW-1185">Reference proteome</keyword>
<evidence type="ECO:0000259" key="1">
    <source>
        <dbReference type="PROSITE" id="PS50846"/>
    </source>
</evidence>
<dbReference type="AlphaFoldDB" id="A0A2N7VRC3"/>
<proteinExistence type="predicted"/>
<organism evidence="2 3">
    <name type="scientific">Trinickia dabaoshanensis</name>
    <dbReference type="NCBI Taxonomy" id="564714"/>
    <lineage>
        <taxon>Bacteria</taxon>
        <taxon>Pseudomonadati</taxon>
        <taxon>Pseudomonadota</taxon>
        <taxon>Betaproteobacteria</taxon>
        <taxon>Burkholderiales</taxon>
        <taxon>Burkholderiaceae</taxon>
        <taxon>Trinickia</taxon>
    </lineage>
</organism>
<protein>
    <submittedName>
        <fullName evidence="2">Heavy metal transporter</fullName>
    </submittedName>
</protein>